<evidence type="ECO:0000256" key="1">
    <source>
        <dbReference type="ARBA" id="ARBA00003456"/>
    </source>
</evidence>
<keyword evidence="10" id="KW-1003">Cell membrane</keyword>
<evidence type="ECO:0000256" key="10">
    <source>
        <dbReference type="HAMAP-Rule" id="MF_00815"/>
    </source>
</evidence>
<comment type="function">
    <text evidence="1 10">Produces ATP from ADP in the presence of a proton gradient across the membrane. The gamma chain is believed to be important in regulating ATPase activity and the flow of protons through the CF(0) complex.</text>
</comment>
<dbReference type="Gene3D" id="3.40.1380.10">
    <property type="match status" value="1"/>
</dbReference>
<dbReference type="PANTHER" id="PTHR11693:SF22">
    <property type="entry name" value="ATP SYNTHASE SUBUNIT GAMMA, MITOCHONDRIAL"/>
    <property type="match status" value="1"/>
</dbReference>
<keyword evidence="13" id="KW-1185">Reference proteome</keyword>
<evidence type="ECO:0000256" key="4">
    <source>
        <dbReference type="ARBA" id="ARBA00022448"/>
    </source>
</evidence>
<evidence type="ECO:0000256" key="5">
    <source>
        <dbReference type="ARBA" id="ARBA00022781"/>
    </source>
</evidence>
<dbReference type="SUPFAM" id="SSF52943">
    <property type="entry name" value="ATP synthase (F1-ATPase), gamma subunit"/>
    <property type="match status" value="1"/>
</dbReference>
<keyword evidence="6 10" id="KW-0406">Ion transport</keyword>
<evidence type="ECO:0000256" key="9">
    <source>
        <dbReference type="ARBA" id="ARBA00023310"/>
    </source>
</evidence>
<evidence type="ECO:0000256" key="7">
    <source>
        <dbReference type="ARBA" id="ARBA00023136"/>
    </source>
</evidence>
<dbReference type="Proteomes" id="UP001451571">
    <property type="component" value="Chromosome"/>
</dbReference>
<evidence type="ECO:0000256" key="8">
    <source>
        <dbReference type="ARBA" id="ARBA00023196"/>
    </source>
</evidence>
<dbReference type="CDD" id="cd12151">
    <property type="entry name" value="F1-ATPase_gamma"/>
    <property type="match status" value="1"/>
</dbReference>
<dbReference type="InterPro" id="IPR000131">
    <property type="entry name" value="ATP_synth_F1_gsu"/>
</dbReference>
<name>A0ABZ3EVE9_9FIRM</name>
<comment type="subunit">
    <text evidence="10">F-type ATPases have 2 components, CF(1) - the catalytic core - and CF(0) - the membrane proton channel. CF(1) has five subunits: alpha(3), beta(3), gamma(1), delta(1), epsilon(1). CF(0) has three main subunits: a, b and c.</text>
</comment>
<evidence type="ECO:0000256" key="6">
    <source>
        <dbReference type="ARBA" id="ARBA00023065"/>
    </source>
</evidence>
<keyword evidence="11" id="KW-0175">Coiled coil</keyword>
<gene>
    <name evidence="10 12" type="primary">atpG</name>
    <name evidence="12" type="ORF">V6984_00165</name>
</gene>
<evidence type="ECO:0000256" key="2">
    <source>
        <dbReference type="ARBA" id="ARBA00004170"/>
    </source>
</evidence>
<evidence type="ECO:0000313" key="12">
    <source>
        <dbReference type="EMBL" id="XAH74222.1"/>
    </source>
</evidence>
<comment type="subcellular location">
    <subcellularLocation>
        <location evidence="10">Cell membrane</location>
        <topology evidence="10">Peripheral membrane protein</topology>
    </subcellularLocation>
    <subcellularLocation>
        <location evidence="2">Membrane</location>
        <topology evidence="2">Peripheral membrane protein</topology>
    </subcellularLocation>
</comment>
<proteinExistence type="inferred from homology"/>
<keyword evidence="8 10" id="KW-0139">CF(1)</keyword>
<dbReference type="Pfam" id="PF00231">
    <property type="entry name" value="ATP-synt"/>
    <property type="match status" value="1"/>
</dbReference>
<dbReference type="NCBIfam" id="TIGR01146">
    <property type="entry name" value="ATPsyn_F1gamma"/>
    <property type="match status" value="1"/>
</dbReference>
<organism evidence="12 13">
    <name type="scientific">Kineothrix sedimenti</name>
    <dbReference type="NCBI Taxonomy" id="3123317"/>
    <lineage>
        <taxon>Bacteria</taxon>
        <taxon>Bacillati</taxon>
        <taxon>Bacillota</taxon>
        <taxon>Clostridia</taxon>
        <taxon>Lachnospirales</taxon>
        <taxon>Lachnospiraceae</taxon>
        <taxon>Kineothrix</taxon>
    </lineage>
</organism>
<feature type="coiled-coil region" evidence="11">
    <location>
        <begin position="242"/>
        <end position="269"/>
    </location>
</feature>
<keyword evidence="4 10" id="KW-0813">Transport</keyword>
<protein>
    <recommendedName>
        <fullName evidence="10">ATP synthase gamma chain</fullName>
    </recommendedName>
    <alternativeName>
        <fullName evidence="10">ATP synthase F1 sector gamma subunit</fullName>
    </alternativeName>
    <alternativeName>
        <fullName evidence="10">F-ATPase gamma subunit</fullName>
    </alternativeName>
</protein>
<accession>A0ABZ3EVE9</accession>
<sequence length="284" mass="31918">MAESSKKDLNLRIKSIKSTKQITKAMELVATSKLTKAKERIEKSRIFHSAAYSAMCDIIVRNLDTNSEYLTTRTVKKSCFVVIAGDRGLAGGYNSNVFRFAQEQIGNKTVNILPIGKRTTEYYNFLGHDIVTEEFSRIENINVGSCHEIGNLLTECYLRQEFDELYVVYTNFYSTLSQEPAIMKLLPLDNDICRDEIPSKKEFILFEPSSNAVFNAIVPSYVAGMLWGAVCESMASEFGARRTAMESATKNAEDMLEDLSRKYNRARQSSITQELTEIVAGSGL</sequence>
<dbReference type="PANTHER" id="PTHR11693">
    <property type="entry name" value="ATP SYNTHASE GAMMA CHAIN"/>
    <property type="match status" value="1"/>
</dbReference>
<keyword evidence="9 10" id="KW-0066">ATP synthesis</keyword>
<keyword evidence="5 10" id="KW-0375">Hydrogen ion transport</keyword>
<evidence type="ECO:0000256" key="11">
    <source>
        <dbReference type="SAM" id="Coils"/>
    </source>
</evidence>
<comment type="similarity">
    <text evidence="3 10">Belongs to the ATPase gamma chain family.</text>
</comment>
<keyword evidence="7 10" id="KW-0472">Membrane</keyword>
<dbReference type="InterPro" id="IPR035968">
    <property type="entry name" value="ATP_synth_F1_ATPase_gsu"/>
</dbReference>
<dbReference type="PRINTS" id="PR00126">
    <property type="entry name" value="ATPASEGAMMA"/>
</dbReference>
<dbReference type="HAMAP" id="MF_00815">
    <property type="entry name" value="ATP_synth_gamma_bact"/>
    <property type="match status" value="1"/>
</dbReference>
<dbReference type="RefSeq" id="WP_342757816.1">
    <property type="nucleotide sequence ID" value="NZ_CP146256.1"/>
</dbReference>
<reference evidence="12 13" key="1">
    <citation type="submission" date="2024-02" db="EMBL/GenBank/DDBJ databases">
        <title>Bacterial strain from lacustrine sediment.</title>
        <authorList>
            <person name="Petit C."/>
            <person name="Fadhlaoui K."/>
        </authorList>
    </citation>
    <scope>NUCLEOTIDE SEQUENCE [LARGE SCALE GENOMIC DNA]</scope>
    <source>
        <strain evidence="12 13">IPX-CK</strain>
    </source>
</reference>
<dbReference type="EMBL" id="CP146256">
    <property type="protein sequence ID" value="XAH74222.1"/>
    <property type="molecule type" value="Genomic_DNA"/>
</dbReference>
<dbReference type="Gene3D" id="1.10.287.80">
    <property type="entry name" value="ATP synthase, gamma subunit, helix hairpin domain"/>
    <property type="match status" value="1"/>
</dbReference>
<evidence type="ECO:0000313" key="13">
    <source>
        <dbReference type="Proteomes" id="UP001451571"/>
    </source>
</evidence>
<evidence type="ECO:0000256" key="3">
    <source>
        <dbReference type="ARBA" id="ARBA00007681"/>
    </source>
</evidence>